<feature type="chain" id="PRO_5028988836" description="DUF5916 domain-containing protein" evidence="1">
    <location>
        <begin position="25"/>
        <end position="756"/>
    </location>
</feature>
<dbReference type="RefSeq" id="WP_156643161.1">
    <property type="nucleotide sequence ID" value="NZ_WOXT01000005.1"/>
</dbReference>
<feature type="signal peptide" evidence="1">
    <location>
        <begin position="1"/>
        <end position="24"/>
    </location>
</feature>
<keyword evidence="1" id="KW-0732">Signal</keyword>
<dbReference type="EMBL" id="WOXT01000005">
    <property type="protein sequence ID" value="MUV15581.1"/>
    <property type="molecule type" value="Genomic_DNA"/>
</dbReference>
<accession>A0A7C9LIC4</accession>
<dbReference type="InterPro" id="IPR045670">
    <property type="entry name" value="DUF5916"/>
</dbReference>
<proteinExistence type="predicted"/>
<dbReference type="SUPFAM" id="SSF49344">
    <property type="entry name" value="CBD9-like"/>
    <property type="match status" value="1"/>
</dbReference>
<protein>
    <recommendedName>
        <fullName evidence="2">DUF5916 domain-containing protein</fullName>
    </recommendedName>
</protein>
<dbReference type="Gene3D" id="2.60.40.1190">
    <property type="match status" value="1"/>
</dbReference>
<gene>
    <name evidence="3" type="ORF">GN331_15360</name>
</gene>
<sequence length="756" mass="85434">MRSRLPAATLTAAILLALSGQALAITVDGKIDPAEWQGAQHITDFRITQPLTGAPGSQVTEAWVLATPEGLAIGFRNVQPASIPRNRQKIRRDEQAQVDRNNLMIDFDGDGRTGYNFMVTSTDGINDAVITNENRFSTDWDGNWQHAASEDETGWYSEMLIPWYIAPMAKGKDGKRTFRIYLDRVIGSTGERSAWPAASFERPRFLSDFTPIELPVYNQALIAITPYVSGLYDNIAKDNNFDAGADIFWKPNGQFQLTATLNPDFGQVESDDIVVNFGANETFFSDKRPFFTENQGPFEFTTPSDFSQLVYTRRVGGNADDGSGAGDITAAVKANGSFGATKYGVLIADEADEAGRTFSALRLSHDFAKQNVGMMVTQVDRPYYDRTATVVGFDQNWRPNQKWNIQNRLIFSDIDEGALGSRDLGRAGKGDGFTTIIDYEMDHGWRQQLLGMHFSGDLQINDFGFLSRPNLNYLHYEVKKRITDLPKDSRYSSKDWRGRVSATYNDHGLNLSEQFRLSRQDQFKNGGSGYQQINVNSFGYDDRVLRGNGILRIPPNFNAFIERSRPRKGDWEFYGNFGLSNYGIGDESNERRVGWNTQFQPTYYINDSFSVYTILFAESTPQWVVWQGENLVGSFDEHAQQLDFGVNWNIGNQHEIRVKMQALGLDADLRQAYRASADGTPVPTDDPVQDFSLSNLGFQVRYRWEFKPLSYFYVVYGRGGDLFNEYSQRSQDALTDAFSLRDDEQLVVKLSYRFEL</sequence>
<comment type="caution">
    <text evidence="3">The sequence shown here is derived from an EMBL/GenBank/DDBJ whole genome shotgun (WGS) entry which is preliminary data.</text>
</comment>
<evidence type="ECO:0000313" key="3">
    <source>
        <dbReference type="EMBL" id="MUV15581.1"/>
    </source>
</evidence>
<dbReference type="Pfam" id="PF19313">
    <property type="entry name" value="DUF5916"/>
    <property type="match status" value="2"/>
</dbReference>
<name>A0A7C9LIC4_9GAMM</name>
<evidence type="ECO:0000259" key="2">
    <source>
        <dbReference type="Pfam" id="PF19313"/>
    </source>
</evidence>
<organism evidence="3 4">
    <name type="scientific">Noviluteimonas gilva</name>
    <dbReference type="NCBI Taxonomy" id="2682097"/>
    <lineage>
        <taxon>Bacteria</taxon>
        <taxon>Pseudomonadati</taxon>
        <taxon>Pseudomonadota</taxon>
        <taxon>Gammaproteobacteria</taxon>
        <taxon>Lysobacterales</taxon>
        <taxon>Lysobacteraceae</taxon>
        <taxon>Noviluteimonas</taxon>
    </lineage>
</organism>
<evidence type="ECO:0000256" key="1">
    <source>
        <dbReference type="SAM" id="SignalP"/>
    </source>
</evidence>
<feature type="domain" description="DUF5916" evidence="2">
    <location>
        <begin position="371"/>
        <end position="752"/>
    </location>
</feature>
<dbReference type="AlphaFoldDB" id="A0A7C9LIC4"/>
<reference evidence="3 4" key="1">
    <citation type="submission" date="2019-12" db="EMBL/GenBank/DDBJ databases">
        <authorList>
            <person name="Xu J."/>
        </authorList>
    </citation>
    <scope>NUCLEOTIDE SEQUENCE [LARGE SCALE GENOMIC DNA]</scope>
    <source>
        <strain evidence="3 4">HX-5-24</strain>
    </source>
</reference>
<feature type="domain" description="DUF5916" evidence="2">
    <location>
        <begin position="223"/>
        <end position="320"/>
    </location>
</feature>
<evidence type="ECO:0000313" key="4">
    <source>
        <dbReference type="Proteomes" id="UP000479692"/>
    </source>
</evidence>
<keyword evidence="4" id="KW-1185">Reference proteome</keyword>
<dbReference type="Proteomes" id="UP000479692">
    <property type="component" value="Unassembled WGS sequence"/>
</dbReference>